<evidence type="ECO:0000313" key="1">
    <source>
        <dbReference type="EMBL" id="RNA30526.1"/>
    </source>
</evidence>
<dbReference type="EMBL" id="REGN01002080">
    <property type="protein sequence ID" value="RNA30526.1"/>
    <property type="molecule type" value="Genomic_DNA"/>
</dbReference>
<comment type="caution">
    <text evidence="1">The sequence shown here is derived from an EMBL/GenBank/DDBJ whole genome shotgun (WGS) entry which is preliminary data.</text>
</comment>
<dbReference type="AlphaFoldDB" id="A0A3M7S3Y3"/>
<keyword evidence="2" id="KW-1185">Reference proteome</keyword>
<dbReference type="Proteomes" id="UP000276133">
    <property type="component" value="Unassembled WGS sequence"/>
</dbReference>
<name>A0A3M7S3Y3_BRAPC</name>
<protein>
    <submittedName>
        <fullName evidence="1">Uncharacterized protein</fullName>
    </submittedName>
</protein>
<gene>
    <name evidence="1" type="ORF">BpHYR1_029226</name>
</gene>
<sequence length="84" mass="9985">MIYYILTFHYASFLKETRGHYLENDINRGCNKTEAKIQNKNRENFNVVSNLFHAVKNKESISLELMLDKDIKINKNKKISRCFV</sequence>
<evidence type="ECO:0000313" key="2">
    <source>
        <dbReference type="Proteomes" id="UP000276133"/>
    </source>
</evidence>
<organism evidence="1 2">
    <name type="scientific">Brachionus plicatilis</name>
    <name type="common">Marine rotifer</name>
    <name type="synonym">Brachionus muelleri</name>
    <dbReference type="NCBI Taxonomy" id="10195"/>
    <lineage>
        <taxon>Eukaryota</taxon>
        <taxon>Metazoa</taxon>
        <taxon>Spiralia</taxon>
        <taxon>Gnathifera</taxon>
        <taxon>Rotifera</taxon>
        <taxon>Eurotatoria</taxon>
        <taxon>Monogononta</taxon>
        <taxon>Pseudotrocha</taxon>
        <taxon>Ploima</taxon>
        <taxon>Brachionidae</taxon>
        <taxon>Brachionus</taxon>
    </lineage>
</organism>
<proteinExistence type="predicted"/>
<accession>A0A3M7S3Y3</accession>
<reference evidence="1 2" key="1">
    <citation type="journal article" date="2018" name="Sci. Rep.">
        <title>Genomic signatures of local adaptation to the degree of environmental predictability in rotifers.</title>
        <authorList>
            <person name="Franch-Gras L."/>
            <person name="Hahn C."/>
            <person name="Garcia-Roger E.M."/>
            <person name="Carmona M.J."/>
            <person name="Serra M."/>
            <person name="Gomez A."/>
        </authorList>
    </citation>
    <scope>NUCLEOTIDE SEQUENCE [LARGE SCALE GENOMIC DNA]</scope>
    <source>
        <strain evidence="1">HYR1</strain>
    </source>
</reference>